<evidence type="ECO:0000256" key="6">
    <source>
        <dbReference type="ARBA" id="ARBA00022989"/>
    </source>
</evidence>
<feature type="transmembrane region" description="Helical" evidence="8">
    <location>
        <begin position="172"/>
        <end position="197"/>
    </location>
</feature>
<evidence type="ECO:0000256" key="4">
    <source>
        <dbReference type="ARBA" id="ARBA00022692"/>
    </source>
</evidence>
<evidence type="ECO:0000259" key="9">
    <source>
        <dbReference type="PROSITE" id="PS51352"/>
    </source>
</evidence>
<dbReference type="AlphaFoldDB" id="A0A6N2RYY5"/>
<keyword evidence="5" id="KW-0201">Cytochrome c-type biogenesis</keyword>
<name>A0A6N2RYY5_9FIRM</name>
<dbReference type="InterPro" id="IPR036249">
    <property type="entry name" value="Thioredoxin-like_sf"/>
</dbReference>
<comment type="similarity">
    <text evidence="2">Belongs to the DsbD family.</text>
</comment>
<keyword evidence="6 8" id="KW-1133">Transmembrane helix</keyword>
<evidence type="ECO:0000256" key="2">
    <source>
        <dbReference type="ARBA" id="ARBA00006143"/>
    </source>
</evidence>
<keyword evidence="7 8" id="KW-0472">Membrane</keyword>
<dbReference type="InterPro" id="IPR013740">
    <property type="entry name" value="Redoxin"/>
</dbReference>
<feature type="transmembrane region" description="Helical" evidence="8">
    <location>
        <begin position="209"/>
        <end position="233"/>
    </location>
</feature>
<accession>A0A6N2RYY5</accession>
<dbReference type="GO" id="GO:0017004">
    <property type="term" value="P:cytochrome complex assembly"/>
    <property type="evidence" value="ECO:0007669"/>
    <property type="project" value="UniProtKB-KW"/>
</dbReference>
<comment type="subcellular location">
    <subcellularLocation>
        <location evidence="1">Cell membrane</location>
        <topology evidence="1">Multi-pass membrane protein</topology>
    </subcellularLocation>
</comment>
<evidence type="ECO:0000256" key="1">
    <source>
        <dbReference type="ARBA" id="ARBA00004651"/>
    </source>
</evidence>
<sequence length="412" mass="44753">MNWTENISVLTVFLQGLLSFFSPCVLPLLPLYIGYLSGGAQTVGEDGTVGYQRGKVLTNTFFFVLGISGTFFLLGLGATAMGEFFSAHRVALTRLGGAIVLVFGLFQLGVFRSFTLSRERRLPFRLDQLAMNPLTALAMGFTFSFSWTPCVGPALTSVLLMVSSAASRGEGILLIGVYTLGFVLPFLAVGWFTSALLSFFKKHQRVVRFTAKAGGILLIIVGVMMLTGIYGAGGNLGGATSGNSQGEEKAKTEAPDFTLVDQYGNTHTLSEYRGKTVILNFWATWCPYCVQEMPDLKEIYRAYGSNEEDLVVLGVANPKTDEYAFANDQSLEFVENFLEKGGYEYPVVMDVSGEVFAAYGVTSLPTSIFIDDQGNIHRAVRGAVSRSSLYTLTEDALKASTPKLPEGESHRD</sequence>
<dbReference type="InterPro" id="IPR013766">
    <property type="entry name" value="Thioredoxin_domain"/>
</dbReference>
<keyword evidence="4 8" id="KW-0812">Transmembrane</keyword>
<feature type="transmembrane region" description="Helical" evidence="8">
    <location>
        <begin position="134"/>
        <end position="160"/>
    </location>
</feature>
<dbReference type="Gene3D" id="3.40.30.10">
    <property type="entry name" value="Glutaredoxin"/>
    <property type="match status" value="1"/>
</dbReference>
<dbReference type="EMBL" id="CACRSL010000003">
    <property type="protein sequence ID" value="VYS85884.1"/>
    <property type="molecule type" value="Genomic_DNA"/>
</dbReference>
<dbReference type="PANTHER" id="PTHR31272">
    <property type="entry name" value="CYTOCHROME C-TYPE BIOGENESIS PROTEIN HI_1454-RELATED"/>
    <property type="match status" value="1"/>
</dbReference>
<evidence type="ECO:0000256" key="8">
    <source>
        <dbReference type="SAM" id="Phobius"/>
    </source>
</evidence>
<dbReference type="GO" id="GO:0005886">
    <property type="term" value="C:plasma membrane"/>
    <property type="evidence" value="ECO:0007669"/>
    <property type="project" value="UniProtKB-SubCell"/>
</dbReference>
<proteinExistence type="inferred from homology"/>
<protein>
    <submittedName>
        <fullName evidence="10">Thiol-disulfide oxidoreductase ResA</fullName>
    </submittedName>
</protein>
<dbReference type="PROSITE" id="PS51352">
    <property type="entry name" value="THIOREDOXIN_2"/>
    <property type="match status" value="1"/>
</dbReference>
<dbReference type="Pfam" id="PF02683">
    <property type="entry name" value="DsbD_TM"/>
    <property type="match status" value="1"/>
</dbReference>
<dbReference type="CDD" id="cd02966">
    <property type="entry name" value="TlpA_like_family"/>
    <property type="match status" value="1"/>
</dbReference>
<dbReference type="InterPro" id="IPR051790">
    <property type="entry name" value="Cytochrome_c-biogenesis_DsbD"/>
</dbReference>
<evidence type="ECO:0000256" key="5">
    <source>
        <dbReference type="ARBA" id="ARBA00022748"/>
    </source>
</evidence>
<evidence type="ECO:0000256" key="3">
    <source>
        <dbReference type="ARBA" id="ARBA00022475"/>
    </source>
</evidence>
<gene>
    <name evidence="10" type="primary">resA</name>
    <name evidence="10" type="ORF">AULFYP135_00664</name>
</gene>
<dbReference type="PROSITE" id="PS00194">
    <property type="entry name" value="THIOREDOXIN_1"/>
    <property type="match status" value="1"/>
</dbReference>
<evidence type="ECO:0000256" key="7">
    <source>
        <dbReference type="ARBA" id="ARBA00023136"/>
    </source>
</evidence>
<dbReference type="SUPFAM" id="SSF52833">
    <property type="entry name" value="Thioredoxin-like"/>
    <property type="match status" value="1"/>
</dbReference>
<keyword evidence="3" id="KW-1003">Cell membrane</keyword>
<dbReference type="InterPro" id="IPR003834">
    <property type="entry name" value="Cyt_c_assmbl_TM_dom"/>
</dbReference>
<organism evidence="10">
    <name type="scientific">uncultured Anaerotruncus sp</name>
    <dbReference type="NCBI Taxonomy" id="905011"/>
    <lineage>
        <taxon>Bacteria</taxon>
        <taxon>Bacillati</taxon>
        <taxon>Bacillota</taxon>
        <taxon>Clostridia</taxon>
        <taxon>Eubacteriales</taxon>
        <taxon>Oscillospiraceae</taxon>
        <taxon>Anaerotruncus</taxon>
        <taxon>environmental samples</taxon>
    </lineage>
</organism>
<dbReference type="InterPro" id="IPR017937">
    <property type="entry name" value="Thioredoxin_CS"/>
</dbReference>
<dbReference type="Pfam" id="PF08534">
    <property type="entry name" value="Redoxin"/>
    <property type="match status" value="1"/>
</dbReference>
<feature type="transmembrane region" description="Helical" evidence="8">
    <location>
        <begin position="56"/>
        <end position="75"/>
    </location>
</feature>
<reference evidence="10" key="1">
    <citation type="submission" date="2019-11" db="EMBL/GenBank/DDBJ databases">
        <authorList>
            <person name="Feng L."/>
        </authorList>
    </citation>
    <scope>NUCLEOTIDE SEQUENCE</scope>
    <source>
        <strain evidence="10">AundefinedLFYP135</strain>
    </source>
</reference>
<feature type="transmembrane region" description="Helical" evidence="8">
    <location>
        <begin position="12"/>
        <end position="35"/>
    </location>
</feature>
<feature type="transmembrane region" description="Helical" evidence="8">
    <location>
        <begin position="95"/>
        <end position="114"/>
    </location>
</feature>
<dbReference type="GO" id="GO:0016491">
    <property type="term" value="F:oxidoreductase activity"/>
    <property type="evidence" value="ECO:0007669"/>
    <property type="project" value="InterPro"/>
</dbReference>
<evidence type="ECO:0000313" key="10">
    <source>
        <dbReference type="EMBL" id="VYS85884.1"/>
    </source>
</evidence>
<dbReference type="PANTHER" id="PTHR31272:SF4">
    <property type="entry name" value="CYTOCHROME C-TYPE BIOGENESIS PROTEIN HI_1454-RELATED"/>
    <property type="match status" value="1"/>
</dbReference>
<feature type="domain" description="Thioredoxin" evidence="9">
    <location>
        <begin position="248"/>
        <end position="402"/>
    </location>
</feature>